<dbReference type="Proteomes" id="UP000031866">
    <property type="component" value="Chromosome"/>
</dbReference>
<gene>
    <name evidence="1" type="ORF">LF65_03872</name>
</gene>
<dbReference type="STRING" id="1520.LF65_03872"/>
<dbReference type="OrthoDB" id="1624444at2"/>
<dbReference type="EMBL" id="CP010086">
    <property type="protein sequence ID" value="AJH00424.1"/>
    <property type="molecule type" value="Genomic_DNA"/>
</dbReference>
<dbReference type="RefSeq" id="WP_052482920.1">
    <property type="nucleotide sequence ID" value="NZ_CP010086.2"/>
</dbReference>
<evidence type="ECO:0000313" key="1">
    <source>
        <dbReference type="EMBL" id="AJH00424.1"/>
    </source>
</evidence>
<proteinExistence type="predicted"/>
<sequence length="913" mass="100227">MATKNIEIQDSTGNIYYPHTDASIVKFGDSNVNATLSDIVKNISNDVILTPSMNYGMNNKITNTGEVTNSPKFTIQGKTVINLLGKDGNCEDTSKWWPYQANLSNDSINKVFGNNGIKITLTSTTGCLDNLLSKYNIDITKYYLISAYLKNGNATNIVLNKDAQGGGVSINSATVTSTTNFTRVGLLVKPSDLANGNYFQALVTGASGQYAYVDGIMLNEITASEYALGVNALLANYPYVDCYTCLQNPYIEVRHDNLIRNGNCEEGTSWWSNVDGGNADSASTLSILNGKLAITQTNSASHWYTQKIKVKPNTNYYLMATLSDSTNSFINVTDPLNSVSLFVNNNGTFNTNSYDEIGINIQTKGSSLPSTYYFSSIMLIEGTTAPSNYKPCRVERTVLETKLTSDDSIAYKNGEVTGQIWWKHKTLFGKDYDWQYYADGAGGKCIIIPRSSLPGLQFRNSSDIFVKHDGTILSAKTNFVLDAYDAGNYFFYNPKDTDTGWTETINPNNDEVKAFMNGWFATYNNGSRYVSWTSIVDNSMPPITIYSKATAASTGVSITVDDATKFIVNDVIAVMRNGIRVAGGTIQSISGNVINIAYSVTVAANDLICRCDAGGANRTDLINYCKNNVAPGYEGYQLHYKLQTPESINDNNCVIHGDIPLFDVGDNYLYLDSGMVLGEIANPKLGDSGVYRINSTWQADSRLKYRTERILSAYKNSLYDNSWYLNMSTDVGYTYGMSYLTSTNFESLAIYTVDYKILATQAPQIGTISCSYSQDINSTISNIHESLNNKQVHDSILDQIVDKSLYEVSSVGDVGKCSQFFPWVITATGTSGYVNLTFNIGYKKAKPTITISFLQILCADTDVTSKFQIAGFSINPNQVVVQMVTRDATMIANLKTCGLYGFGTIVADCRGRI</sequence>
<accession>A0A0B5QU57</accession>
<reference evidence="2" key="1">
    <citation type="submission" date="2014-12" db="EMBL/GenBank/DDBJ databases">
        <title>Genome sequence of Clostridium beijerinckii strain 59B.</title>
        <authorList>
            <person name="Little G.T."/>
            <person name="Minton N.P."/>
        </authorList>
    </citation>
    <scope>NUCLEOTIDE SEQUENCE [LARGE SCALE GENOMIC DNA]</scope>
    <source>
        <strain evidence="2">59B</strain>
    </source>
</reference>
<evidence type="ECO:0000313" key="2">
    <source>
        <dbReference type="Proteomes" id="UP000031866"/>
    </source>
</evidence>
<dbReference type="AlphaFoldDB" id="A0A0B5QU57"/>
<organism evidence="1 2">
    <name type="scientific">Clostridium beijerinckii</name>
    <name type="common">Clostridium MP</name>
    <dbReference type="NCBI Taxonomy" id="1520"/>
    <lineage>
        <taxon>Bacteria</taxon>
        <taxon>Bacillati</taxon>
        <taxon>Bacillota</taxon>
        <taxon>Clostridia</taxon>
        <taxon>Eubacteriales</taxon>
        <taxon>Clostridiaceae</taxon>
        <taxon>Clostridium</taxon>
    </lineage>
</organism>
<dbReference type="Gene3D" id="2.60.120.260">
    <property type="entry name" value="Galactose-binding domain-like"/>
    <property type="match status" value="2"/>
</dbReference>
<dbReference type="KEGG" id="cbei:LF65_03872"/>
<protein>
    <submittedName>
        <fullName evidence="1">Uncharacterized protein</fullName>
    </submittedName>
</protein>
<name>A0A0B5QU57_CLOBE</name>